<reference evidence="6" key="2">
    <citation type="journal article" date="2024" name="Plant">
        <title>Genomic evolution and insights into agronomic trait innovations of Sesamum species.</title>
        <authorList>
            <person name="Miao H."/>
            <person name="Wang L."/>
            <person name="Qu L."/>
            <person name="Liu H."/>
            <person name="Sun Y."/>
            <person name="Le M."/>
            <person name="Wang Q."/>
            <person name="Wei S."/>
            <person name="Zheng Y."/>
            <person name="Lin W."/>
            <person name="Duan Y."/>
            <person name="Cao H."/>
            <person name="Xiong S."/>
            <person name="Wang X."/>
            <person name="Wei L."/>
            <person name="Li C."/>
            <person name="Ma Q."/>
            <person name="Ju M."/>
            <person name="Zhao R."/>
            <person name="Li G."/>
            <person name="Mu C."/>
            <person name="Tian Q."/>
            <person name="Mei H."/>
            <person name="Zhang T."/>
            <person name="Gao T."/>
            <person name="Zhang H."/>
        </authorList>
    </citation>
    <scope>NUCLEOTIDE SEQUENCE</scope>
    <source>
        <strain evidence="6">K16</strain>
    </source>
</reference>
<keyword evidence="7" id="KW-1185">Reference proteome</keyword>
<dbReference type="PANTHER" id="PTHR12791">
    <property type="entry name" value="GOLGI SNARE BET1-RELATED"/>
    <property type="match status" value="1"/>
</dbReference>
<comment type="caution">
    <text evidence="6">The sequence shown here is derived from an EMBL/GenBank/DDBJ whole genome shotgun (WGS) entry which is preliminary data.</text>
</comment>
<reference evidence="6" key="1">
    <citation type="submission" date="2020-06" db="EMBL/GenBank/DDBJ databases">
        <authorList>
            <person name="Li T."/>
            <person name="Hu X."/>
            <person name="Zhang T."/>
            <person name="Song X."/>
            <person name="Zhang H."/>
            <person name="Dai N."/>
            <person name="Sheng W."/>
            <person name="Hou X."/>
            <person name="Wei L."/>
        </authorList>
    </citation>
    <scope>NUCLEOTIDE SEQUENCE</scope>
    <source>
        <strain evidence="6">K16</strain>
        <tissue evidence="6">Leaf</tissue>
    </source>
</reference>
<dbReference type="AlphaFoldDB" id="A0AAE1WEJ2"/>
<proteinExistence type="predicted"/>
<evidence type="ECO:0000256" key="2">
    <source>
        <dbReference type="ARBA" id="ARBA00022448"/>
    </source>
</evidence>
<evidence type="ECO:0000313" key="6">
    <source>
        <dbReference type="EMBL" id="KAK4391858.1"/>
    </source>
</evidence>
<dbReference type="GO" id="GO:0000139">
    <property type="term" value="C:Golgi membrane"/>
    <property type="evidence" value="ECO:0007669"/>
    <property type="project" value="UniProtKB-SubCell"/>
</dbReference>
<evidence type="ECO:0000256" key="4">
    <source>
        <dbReference type="ARBA" id="ARBA00022989"/>
    </source>
</evidence>
<evidence type="ECO:0000256" key="1">
    <source>
        <dbReference type="ARBA" id="ARBA00004194"/>
    </source>
</evidence>
<name>A0AAE1WEJ2_9LAMI</name>
<sequence length="150" mass="16753">MPFFYRVVIKLKGVVVGIVALDHSGSILTWPVEFFRGSRELEYAEALTIRAALFDGIEEGGIRASPSYSSHEIDEQENDKAMDGLQDRVNLLKRLLGDIHEEVESHNAGQNGSGHWNGNRRACELYGKRMPVCFSNESNHDCYGEAAMAH</sequence>
<comment type="subcellular location">
    <subcellularLocation>
        <location evidence="1">Golgi apparatus membrane</location>
        <topology evidence="1">Single-pass membrane protein</topology>
    </subcellularLocation>
</comment>
<evidence type="ECO:0000256" key="3">
    <source>
        <dbReference type="ARBA" id="ARBA00022692"/>
    </source>
</evidence>
<dbReference type="Proteomes" id="UP001289374">
    <property type="component" value="Unassembled WGS sequence"/>
</dbReference>
<accession>A0AAE1WEJ2</accession>
<organism evidence="6 7">
    <name type="scientific">Sesamum angolense</name>
    <dbReference type="NCBI Taxonomy" id="2727404"/>
    <lineage>
        <taxon>Eukaryota</taxon>
        <taxon>Viridiplantae</taxon>
        <taxon>Streptophyta</taxon>
        <taxon>Embryophyta</taxon>
        <taxon>Tracheophyta</taxon>
        <taxon>Spermatophyta</taxon>
        <taxon>Magnoliopsida</taxon>
        <taxon>eudicotyledons</taxon>
        <taxon>Gunneridae</taxon>
        <taxon>Pentapetalae</taxon>
        <taxon>asterids</taxon>
        <taxon>lamiids</taxon>
        <taxon>Lamiales</taxon>
        <taxon>Pedaliaceae</taxon>
        <taxon>Sesamum</taxon>
    </lineage>
</organism>
<evidence type="ECO:0000313" key="7">
    <source>
        <dbReference type="Proteomes" id="UP001289374"/>
    </source>
</evidence>
<dbReference type="SUPFAM" id="SSF58038">
    <property type="entry name" value="SNARE fusion complex"/>
    <property type="match status" value="1"/>
</dbReference>
<dbReference type="EMBL" id="JACGWL010000011">
    <property type="protein sequence ID" value="KAK4391858.1"/>
    <property type="molecule type" value="Genomic_DNA"/>
</dbReference>
<evidence type="ECO:0000256" key="5">
    <source>
        <dbReference type="ARBA" id="ARBA00023136"/>
    </source>
</evidence>
<keyword evidence="2" id="KW-0813">Transport</keyword>
<keyword evidence="4" id="KW-1133">Transmembrane helix</keyword>
<keyword evidence="5" id="KW-0472">Membrane</keyword>
<keyword evidence="3" id="KW-0812">Transmembrane</keyword>
<protein>
    <submittedName>
        <fullName evidence="6">Bet1-like SNARE 1-1</fullName>
    </submittedName>
</protein>
<gene>
    <name evidence="6" type="ORF">Sango_1963600</name>
</gene>